<dbReference type="SMART" id="SM00355">
    <property type="entry name" value="ZnF_C2H2"/>
    <property type="match status" value="3"/>
</dbReference>
<protein>
    <recommendedName>
        <fullName evidence="2">C2H2-type domain-containing protein</fullName>
    </recommendedName>
</protein>
<evidence type="ECO:0000313" key="3">
    <source>
        <dbReference type="EMBL" id="CAG8296614.1"/>
    </source>
</evidence>
<dbReference type="InterPro" id="IPR036236">
    <property type="entry name" value="Znf_C2H2_sf"/>
</dbReference>
<dbReference type="Proteomes" id="UP001152592">
    <property type="component" value="Unassembled WGS sequence"/>
</dbReference>
<dbReference type="InterPro" id="IPR051061">
    <property type="entry name" value="Zinc_finger_trans_reg"/>
</dbReference>
<organism evidence="3 4">
    <name type="scientific">Penicillium salamii</name>
    <dbReference type="NCBI Taxonomy" id="1612424"/>
    <lineage>
        <taxon>Eukaryota</taxon>
        <taxon>Fungi</taxon>
        <taxon>Dikarya</taxon>
        <taxon>Ascomycota</taxon>
        <taxon>Pezizomycotina</taxon>
        <taxon>Eurotiomycetes</taxon>
        <taxon>Eurotiomycetidae</taxon>
        <taxon>Eurotiales</taxon>
        <taxon>Aspergillaceae</taxon>
        <taxon>Penicillium</taxon>
    </lineage>
</organism>
<name>A0A9W4N5Z6_9EURO</name>
<dbReference type="OrthoDB" id="3354387at2759"/>
<feature type="compositionally biased region" description="Pro residues" evidence="1">
    <location>
        <begin position="99"/>
        <end position="110"/>
    </location>
</feature>
<dbReference type="PANTHER" id="PTHR46179">
    <property type="entry name" value="ZINC FINGER PROTEIN"/>
    <property type="match status" value="1"/>
</dbReference>
<feature type="domain" description="C2H2-type" evidence="2">
    <location>
        <begin position="374"/>
        <end position="403"/>
    </location>
</feature>
<comment type="caution">
    <text evidence="3">The sequence shown here is derived from an EMBL/GenBank/DDBJ whole genome shotgun (WGS) entry which is preliminary data.</text>
</comment>
<dbReference type="EMBL" id="CAJVPD010000077">
    <property type="protein sequence ID" value="CAG8296614.1"/>
    <property type="molecule type" value="Genomic_DNA"/>
</dbReference>
<reference evidence="3" key="1">
    <citation type="submission" date="2021-07" db="EMBL/GenBank/DDBJ databases">
        <authorList>
            <person name="Branca A.L. A."/>
        </authorList>
    </citation>
    <scope>NUCLEOTIDE SEQUENCE</scope>
</reference>
<dbReference type="Gene3D" id="3.30.160.60">
    <property type="entry name" value="Classic Zinc Finger"/>
    <property type="match status" value="1"/>
</dbReference>
<feature type="compositionally biased region" description="Basic and acidic residues" evidence="1">
    <location>
        <begin position="52"/>
        <end position="66"/>
    </location>
</feature>
<dbReference type="PANTHER" id="PTHR46179:SF19">
    <property type="entry name" value="C2H2 FINGER DOMAIN TRANSCRIPTION FACTOR (EUROFUNG)-RELATED"/>
    <property type="match status" value="1"/>
</dbReference>
<evidence type="ECO:0000259" key="2">
    <source>
        <dbReference type="SMART" id="SM00355"/>
    </source>
</evidence>
<proteinExistence type="predicted"/>
<dbReference type="AlphaFoldDB" id="A0A9W4N5Z6"/>
<gene>
    <name evidence="3" type="ORF">PSALAMII_LOCUS1742</name>
</gene>
<feature type="domain" description="C2H2-type" evidence="2">
    <location>
        <begin position="343"/>
        <end position="368"/>
    </location>
</feature>
<dbReference type="InterPro" id="IPR013087">
    <property type="entry name" value="Znf_C2H2_type"/>
</dbReference>
<feature type="region of interest" description="Disordered" evidence="1">
    <location>
        <begin position="89"/>
        <end position="180"/>
    </location>
</feature>
<dbReference type="GO" id="GO:0005634">
    <property type="term" value="C:nucleus"/>
    <property type="evidence" value="ECO:0007669"/>
    <property type="project" value="TreeGrafter"/>
</dbReference>
<feature type="region of interest" description="Disordered" evidence="1">
    <location>
        <begin position="1"/>
        <end position="67"/>
    </location>
</feature>
<dbReference type="SUPFAM" id="SSF57667">
    <property type="entry name" value="beta-beta-alpha zinc fingers"/>
    <property type="match status" value="1"/>
</dbReference>
<feature type="domain" description="C2H2-type" evidence="2">
    <location>
        <begin position="408"/>
        <end position="433"/>
    </location>
</feature>
<accession>A0A9W4N5Z6</accession>
<evidence type="ECO:0000256" key="1">
    <source>
        <dbReference type="SAM" id="MobiDB-lite"/>
    </source>
</evidence>
<evidence type="ECO:0000313" key="4">
    <source>
        <dbReference type="Proteomes" id="UP001152592"/>
    </source>
</evidence>
<dbReference type="GO" id="GO:0006357">
    <property type="term" value="P:regulation of transcription by RNA polymerase II"/>
    <property type="evidence" value="ECO:0007669"/>
    <property type="project" value="TreeGrafter"/>
</dbReference>
<sequence length="464" mass="50665">MTSNMYDSDEACNKSPPLVAIKPNYGEDKPSTPPFVPAPEKQADAAGQSRKHQPEPHSPQTHEGDRVLMGYLAPNLPHIAEIARDHPLEPFHKDRKRPLQPPDFIPPKPVPVGIAPRLKEPDQGPPAAIEVRIPEGALQNPQNLQPDGFKKELVSARSRYNSFSDVSRRPSSDFSKSPPEIKHRLSVSTLKPIDASCLAKSPDSTQTLPPIHKALSDLSDFGPSVTTMASPYPYSSLPGSAASGTDSPYPFPAKFSMAASPYPSHISPVSMKDSSTNPSPASQASFWRAPTSEMMSAQTPYEASRITATSPATSYPTPTEQVGVGMGDRVSLATPNGGSVGSYKCTHLGCTAAPFQTQYLLNSHANVHSQDRPHFCPVEGCPRSLGGKGFKRKNEMMRHGLVHNSPGYVCPFCPDQQHKYPRPDNLQRHVRVHHVDKNKDDPVLRQVLAQRPMGSARGRKRRMN</sequence>